<evidence type="ECO:0000256" key="1">
    <source>
        <dbReference type="SAM" id="MobiDB-lite"/>
    </source>
</evidence>
<proteinExistence type="predicted"/>
<protein>
    <submittedName>
        <fullName evidence="2">Uncharacterized protein</fullName>
    </submittedName>
</protein>
<accession>A0A834EW33</accession>
<feature type="region of interest" description="Disordered" evidence="1">
    <location>
        <begin position="56"/>
        <end position="109"/>
    </location>
</feature>
<comment type="caution">
    <text evidence="2">The sequence shown here is derived from an EMBL/GenBank/DDBJ whole genome shotgun (WGS) entry which is preliminary data.</text>
</comment>
<feature type="compositionally biased region" description="Basic and acidic residues" evidence="1">
    <location>
        <begin position="57"/>
        <end position="91"/>
    </location>
</feature>
<dbReference type="Proteomes" id="UP000646548">
    <property type="component" value="Unassembled WGS sequence"/>
</dbReference>
<evidence type="ECO:0000313" key="2">
    <source>
        <dbReference type="EMBL" id="KAF6715835.1"/>
    </source>
</evidence>
<dbReference type="AlphaFoldDB" id="A0A834EW33"/>
<name>A0A834EW33_ORYME</name>
<organism evidence="2 3">
    <name type="scientific">Oryzias melastigma</name>
    <name type="common">Marine medaka</name>
    <dbReference type="NCBI Taxonomy" id="30732"/>
    <lineage>
        <taxon>Eukaryota</taxon>
        <taxon>Metazoa</taxon>
        <taxon>Chordata</taxon>
        <taxon>Craniata</taxon>
        <taxon>Vertebrata</taxon>
        <taxon>Euteleostomi</taxon>
        <taxon>Actinopterygii</taxon>
        <taxon>Neopterygii</taxon>
        <taxon>Teleostei</taxon>
        <taxon>Neoteleostei</taxon>
        <taxon>Acanthomorphata</taxon>
        <taxon>Ovalentaria</taxon>
        <taxon>Atherinomorphae</taxon>
        <taxon>Beloniformes</taxon>
        <taxon>Adrianichthyidae</taxon>
        <taxon>Oryziinae</taxon>
        <taxon>Oryzias</taxon>
    </lineage>
</organism>
<feature type="compositionally biased region" description="Pro residues" evidence="1">
    <location>
        <begin position="94"/>
        <end position="103"/>
    </location>
</feature>
<evidence type="ECO:0000313" key="3">
    <source>
        <dbReference type="Proteomes" id="UP000646548"/>
    </source>
</evidence>
<dbReference type="EMBL" id="WKFB01001025">
    <property type="protein sequence ID" value="KAF6715835.1"/>
    <property type="molecule type" value="Genomic_DNA"/>
</dbReference>
<gene>
    <name evidence="2" type="ORF">FQA47_016575</name>
</gene>
<sequence length="141" mass="15625">MWYKCTCVQKDTHGMKEKTTPTVGFSPFSLLLSTLKEQIHNQCVFVCAHQHTLLTPHKGDDEKALKDADSAPWVKTDHAARQTKSHLEVGRARPSPPLPPPSSPTTLNKEARAMTSSFHRTAPSSVTSSFQLLDDVTMEIV</sequence>
<reference evidence="2" key="1">
    <citation type="journal article" name="BMC Genomics">
        <title>Long-read sequencing and de novo genome assembly of marine medaka (Oryzias melastigma).</title>
        <authorList>
            <person name="Liang P."/>
            <person name="Saqib H.S.A."/>
            <person name="Ni X."/>
            <person name="Shen Y."/>
        </authorList>
    </citation>
    <scope>NUCLEOTIDE SEQUENCE</scope>
    <source>
        <strain evidence="2">Bigg-433</strain>
    </source>
</reference>